<dbReference type="AlphaFoldDB" id="A0A507AU52"/>
<proteinExistence type="predicted"/>
<accession>A0A507AU52</accession>
<organism evidence="2 3">
    <name type="scientific">Thyridium curvatum</name>
    <dbReference type="NCBI Taxonomy" id="1093900"/>
    <lineage>
        <taxon>Eukaryota</taxon>
        <taxon>Fungi</taxon>
        <taxon>Dikarya</taxon>
        <taxon>Ascomycota</taxon>
        <taxon>Pezizomycotina</taxon>
        <taxon>Sordariomycetes</taxon>
        <taxon>Sordariomycetidae</taxon>
        <taxon>Thyridiales</taxon>
        <taxon>Thyridiaceae</taxon>
        <taxon>Thyridium</taxon>
    </lineage>
</organism>
<dbReference type="OrthoDB" id="9992527at2759"/>
<comment type="caution">
    <text evidence="2">The sequence shown here is derived from an EMBL/GenBank/DDBJ whole genome shotgun (WGS) entry which is preliminary data.</text>
</comment>
<keyword evidence="3" id="KW-1185">Reference proteome</keyword>
<sequence>MNKAGYEDALERYRQIRKSNTRVATSGRPFVLVQSLAAQLRQPLSGSDESTATIFDGLCRWVESHTAPYERRHLDQPACAGRLAIFFILVELELPKYVSRSMWGAINDAHLPLNHKEITDLLFLNEDSSSVKRFHDAQFEWCPISFYMGMDLFYAGRVLPVYRKTKFPSSEVDDNAESGSTLWQVEVPGELVDQRLKEAMPAAVLGERDPLRSDDAESNVGEAGLHNTIVSETPH</sequence>
<gene>
    <name evidence="2" type="ORF">E0L32_010626</name>
</gene>
<dbReference type="EMBL" id="SKBQ01000087">
    <property type="protein sequence ID" value="TPX07730.1"/>
    <property type="molecule type" value="Genomic_DNA"/>
</dbReference>
<dbReference type="Proteomes" id="UP000319257">
    <property type="component" value="Unassembled WGS sequence"/>
</dbReference>
<protein>
    <submittedName>
        <fullName evidence="2">Uncharacterized protein</fullName>
    </submittedName>
</protein>
<dbReference type="RefSeq" id="XP_030989441.1">
    <property type="nucleotide sequence ID" value="XM_031133265.1"/>
</dbReference>
<dbReference type="GeneID" id="41978073"/>
<dbReference type="InParanoid" id="A0A507AU52"/>
<feature type="region of interest" description="Disordered" evidence="1">
    <location>
        <begin position="211"/>
        <end position="235"/>
    </location>
</feature>
<evidence type="ECO:0000313" key="3">
    <source>
        <dbReference type="Proteomes" id="UP000319257"/>
    </source>
</evidence>
<reference evidence="2 3" key="1">
    <citation type="submission" date="2019-06" db="EMBL/GenBank/DDBJ databases">
        <title>Draft genome sequence of the filamentous fungus Phialemoniopsis curvata isolated from diesel fuel.</title>
        <authorList>
            <person name="Varaljay V.A."/>
            <person name="Lyon W.J."/>
            <person name="Crouch A.L."/>
            <person name="Drake C.E."/>
            <person name="Hollomon J.M."/>
            <person name="Nadeau L.J."/>
            <person name="Nunn H.S."/>
            <person name="Stevenson B.S."/>
            <person name="Bojanowski C.L."/>
            <person name="Crookes-Goodson W.J."/>
        </authorList>
    </citation>
    <scope>NUCLEOTIDE SEQUENCE [LARGE SCALE GENOMIC DNA]</scope>
    <source>
        <strain evidence="2 3">D216</strain>
    </source>
</reference>
<evidence type="ECO:0000256" key="1">
    <source>
        <dbReference type="SAM" id="MobiDB-lite"/>
    </source>
</evidence>
<evidence type="ECO:0000313" key="2">
    <source>
        <dbReference type="EMBL" id="TPX07730.1"/>
    </source>
</evidence>
<name>A0A507AU52_9PEZI</name>